<evidence type="ECO:0000313" key="2">
    <source>
        <dbReference type="EMBL" id="MCI72825.1"/>
    </source>
</evidence>
<evidence type="ECO:0000256" key="1">
    <source>
        <dbReference type="SAM" id="MobiDB-lite"/>
    </source>
</evidence>
<evidence type="ECO:0000313" key="3">
    <source>
        <dbReference type="Proteomes" id="UP000265520"/>
    </source>
</evidence>
<feature type="region of interest" description="Disordered" evidence="1">
    <location>
        <begin position="1"/>
        <end position="25"/>
    </location>
</feature>
<organism evidence="2 3">
    <name type="scientific">Trifolium medium</name>
    <dbReference type="NCBI Taxonomy" id="97028"/>
    <lineage>
        <taxon>Eukaryota</taxon>
        <taxon>Viridiplantae</taxon>
        <taxon>Streptophyta</taxon>
        <taxon>Embryophyta</taxon>
        <taxon>Tracheophyta</taxon>
        <taxon>Spermatophyta</taxon>
        <taxon>Magnoliopsida</taxon>
        <taxon>eudicotyledons</taxon>
        <taxon>Gunneridae</taxon>
        <taxon>Pentapetalae</taxon>
        <taxon>rosids</taxon>
        <taxon>fabids</taxon>
        <taxon>Fabales</taxon>
        <taxon>Fabaceae</taxon>
        <taxon>Papilionoideae</taxon>
        <taxon>50 kb inversion clade</taxon>
        <taxon>NPAAA clade</taxon>
        <taxon>Hologalegina</taxon>
        <taxon>IRL clade</taxon>
        <taxon>Trifolieae</taxon>
        <taxon>Trifolium</taxon>
    </lineage>
</organism>
<feature type="compositionally biased region" description="Basic and acidic residues" evidence="1">
    <location>
        <begin position="11"/>
        <end position="25"/>
    </location>
</feature>
<dbReference type="EMBL" id="LXQA010825903">
    <property type="protein sequence ID" value="MCI72825.1"/>
    <property type="molecule type" value="Genomic_DNA"/>
</dbReference>
<dbReference type="AlphaFoldDB" id="A0A392UM43"/>
<feature type="compositionally biased region" description="Polar residues" evidence="1">
    <location>
        <begin position="1"/>
        <end position="10"/>
    </location>
</feature>
<comment type="caution">
    <text evidence="2">The sequence shown here is derived from an EMBL/GenBank/DDBJ whole genome shotgun (WGS) entry which is preliminary data.</text>
</comment>
<accession>A0A392UM43</accession>
<protein>
    <submittedName>
        <fullName evidence="2">Uncharacterized protein</fullName>
    </submittedName>
</protein>
<proteinExistence type="predicted"/>
<feature type="non-terminal residue" evidence="2">
    <location>
        <position position="25"/>
    </location>
</feature>
<dbReference type="Proteomes" id="UP000265520">
    <property type="component" value="Unassembled WGS sequence"/>
</dbReference>
<keyword evidence="3" id="KW-1185">Reference proteome</keyword>
<reference evidence="2 3" key="1">
    <citation type="journal article" date="2018" name="Front. Plant Sci.">
        <title>Red Clover (Trifolium pratense) and Zigzag Clover (T. medium) - A Picture of Genomic Similarities and Differences.</title>
        <authorList>
            <person name="Dluhosova J."/>
            <person name="Istvanek J."/>
            <person name="Nedelnik J."/>
            <person name="Repkova J."/>
        </authorList>
    </citation>
    <scope>NUCLEOTIDE SEQUENCE [LARGE SCALE GENOMIC DNA]</scope>
    <source>
        <strain evidence="3">cv. 10/8</strain>
        <tissue evidence="2">Leaf</tissue>
    </source>
</reference>
<name>A0A392UM43_9FABA</name>
<sequence length="25" mass="2781">MDISQAPQDTTKGELPHGKEPEPFK</sequence>